<dbReference type="Proteomes" id="UP000023566">
    <property type="component" value="Chromosome"/>
</dbReference>
<dbReference type="EMBL" id="AOTZ01000004">
    <property type="protein sequence ID" value="EZP77622.1"/>
    <property type="molecule type" value="Genomic_DNA"/>
</dbReference>
<dbReference type="RefSeq" id="WP_043904711.1">
    <property type="nucleotide sequence ID" value="NZ_CM002692.1"/>
</dbReference>
<name>A0ABC9VGI7_9BACL</name>
<evidence type="ECO:0000313" key="2">
    <source>
        <dbReference type="Proteomes" id="UP000023566"/>
    </source>
</evidence>
<accession>A0ABC9VGI7</accession>
<proteinExistence type="predicted"/>
<organism evidence="1 2">
    <name type="scientific">Parageobacillus genomosp. 1</name>
    <dbReference type="NCBI Taxonomy" id="1295642"/>
    <lineage>
        <taxon>Bacteria</taxon>
        <taxon>Bacillati</taxon>
        <taxon>Bacillota</taxon>
        <taxon>Bacilli</taxon>
        <taxon>Bacillales</taxon>
        <taxon>Anoxybacillaceae</taxon>
        <taxon>Parageobacillus</taxon>
    </lineage>
</organism>
<protein>
    <submittedName>
        <fullName evidence="1">Uncharacterized protein</fullName>
    </submittedName>
</protein>
<comment type="caution">
    <text evidence="1">The sequence shown here is derived from an EMBL/GenBank/DDBJ whole genome shotgun (WGS) entry which is preliminary data.</text>
</comment>
<dbReference type="AlphaFoldDB" id="A0ABC9VGI7"/>
<gene>
    <name evidence="1" type="ORF">H839_08314</name>
</gene>
<evidence type="ECO:0000313" key="1">
    <source>
        <dbReference type="EMBL" id="EZP77622.1"/>
    </source>
</evidence>
<reference evidence="1 2" key="1">
    <citation type="journal article" date="2014" name="Appl. Microbiol. Biotechnol.">
        <title>Transformable facultative thermophile Geobacillus stearothermophilus NUB3621 as a host strain for metabolic engineering.</title>
        <authorList>
            <person name="Blanchard K."/>
            <person name="Robic S."/>
            <person name="Matsumura I."/>
        </authorList>
    </citation>
    <scope>NUCLEOTIDE SEQUENCE [LARGE SCALE GENOMIC DNA]</scope>
    <source>
        <strain evidence="1 2">NUB3621</strain>
    </source>
</reference>
<keyword evidence="2" id="KW-1185">Reference proteome</keyword>
<sequence length="72" mass="8209">MDVVKVRKQNRILDVPASRLEAFLQQGYDQIDEKGKVIRRATGGRTVPLAEYNKVVEELEKAKAELAKLKKK</sequence>